<keyword evidence="2" id="KW-0472">Membrane</keyword>
<dbReference type="PATRIC" id="fig|1121865.3.peg.1805"/>
<dbReference type="PANTHER" id="PTHR40027">
    <property type="entry name" value="CELL DIVISION PROTEIN DIVIC"/>
    <property type="match status" value="1"/>
</dbReference>
<dbReference type="RefSeq" id="WP_016183970.1">
    <property type="nucleotide sequence ID" value="NZ_JXKI01000018.1"/>
</dbReference>
<sequence length="135" mass="15962">MKRPSDENIHVLDNSYVRKQYAKYSYEQKQVIFRRRRLTALLVLAVFIFTSAGIALFKDHQRLQLMRAYQVETQEKKKQTQKEKATLEKEVALLKDEDYVAKLARSRYFYSKSGELIYPLPENSDSQLNEHSTNP</sequence>
<dbReference type="Pfam" id="PF04977">
    <property type="entry name" value="DivIC"/>
    <property type="match status" value="1"/>
</dbReference>
<evidence type="ECO:0000256" key="1">
    <source>
        <dbReference type="SAM" id="Coils"/>
    </source>
</evidence>
<dbReference type="PANTHER" id="PTHR40027:SF1">
    <property type="entry name" value="CELL DIVISION PROTEIN DIVIC"/>
    <property type="match status" value="1"/>
</dbReference>
<evidence type="ECO:0008006" key="5">
    <source>
        <dbReference type="Google" id="ProtNLM"/>
    </source>
</evidence>
<reference evidence="3 4" key="1">
    <citation type="submission" date="2013-03" db="EMBL/GenBank/DDBJ databases">
        <title>The Genome Sequence of Enterococcus columbae ATCC_51263 (PacBio/Illumina hybrid assembly).</title>
        <authorList>
            <consortium name="The Broad Institute Genomics Platform"/>
            <consortium name="The Broad Institute Genome Sequencing Center for Infectious Disease"/>
            <person name="Earl A."/>
            <person name="Russ C."/>
            <person name="Gilmore M."/>
            <person name="Surin D."/>
            <person name="Walker B."/>
            <person name="Young S."/>
            <person name="Zeng Q."/>
            <person name="Gargeya S."/>
            <person name="Fitzgerald M."/>
            <person name="Haas B."/>
            <person name="Abouelleil A."/>
            <person name="Allen A.W."/>
            <person name="Alvarado L."/>
            <person name="Arachchi H.M."/>
            <person name="Berlin A.M."/>
            <person name="Chapman S.B."/>
            <person name="Gainer-Dewar J."/>
            <person name="Goldberg J."/>
            <person name="Griggs A."/>
            <person name="Gujja S."/>
            <person name="Hansen M."/>
            <person name="Howarth C."/>
            <person name="Imamovic A."/>
            <person name="Ireland A."/>
            <person name="Larimer J."/>
            <person name="McCowan C."/>
            <person name="Murphy C."/>
            <person name="Pearson M."/>
            <person name="Poon T.W."/>
            <person name="Priest M."/>
            <person name="Roberts A."/>
            <person name="Saif S."/>
            <person name="Shea T."/>
            <person name="Sisk P."/>
            <person name="Sykes S."/>
            <person name="Wortman J."/>
            <person name="Nusbaum C."/>
            <person name="Birren B."/>
        </authorList>
    </citation>
    <scope>NUCLEOTIDE SEQUENCE [LARGE SCALE GENOMIC DNA]</scope>
    <source>
        <strain evidence="3 4">ATCC 51263</strain>
    </source>
</reference>
<dbReference type="EMBL" id="ASWJ01000010">
    <property type="protein sequence ID" value="EOW80090.1"/>
    <property type="molecule type" value="Genomic_DNA"/>
</dbReference>
<evidence type="ECO:0000313" key="3">
    <source>
        <dbReference type="EMBL" id="EOW80090.1"/>
    </source>
</evidence>
<dbReference type="OrthoDB" id="2991180at2"/>
<accession>S0KHF9</accession>
<keyword evidence="1" id="KW-0175">Coiled coil</keyword>
<dbReference type="Proteomes" id="UP000014113">
    <property type="component" value="Unassembled WGS sequence"/>
</dbReference>
<keyword evidence="4" id="KW-1185">Reference proteome</keyword>
<protein>
    <recommendedName>
        <fullName evidence="5">Septum formation initiator</fullName>
    </recommendedName>
</protein>
<dbReference type="InterPro" id="IPR007060">
    <property type="entry name" value="FtsL/DivIC"/>
</dbReference>
<organism evidence="3 4">
    <name type="scientific">Enterococcus columbae DSM 7374 = ATCC 51263</name>
    <dbReference type="NCBI Taxonomy" id="1121865"/>
    <lineage>
        <taxon>Bacteria</taxon>
        <taxon>Bacillati</taxon>
        <taxon>Bacillota</taxon>
        <taxon>Bacilli</taxon>
        <taxon>Lactobacillales</taxon>
        <taxon>Enterococcaceae</taxon>
        <taxon>Enterococcus</taxon>
    </lineage>
</organism>
<proteinExistence type="predicted"/>
<dbReference type="AlphaFoldDB" id="S0KHF9"/>
<dbReference type="eggNOG" id="COG2919">
    <property type="taxonomic scope" value="Bacteria"/>
</dbReference>
<keyword evidence="2" id="KW-0812">Transmembrane</keyword>
<gene>
    <name evidence="3" type="ORF">I568_02169</name>
</gene>
<evidence type="ECO:0000256" key="2">
    <source>
        <dbReference type="SAM" id="Phobius"/>
    </source>
</evidence>
<feature type="transmembrane region" description="Helical" evidence="2">
    <location>
        <begin position="38"/>
        <end position="57"/>
    </location>
</feature>
<evidence type="ECO:0000313" key="4">
    <source>
        <dbReference type="Proteomes" id="UP000014113"/>
    </source>
</evidence>
<dbReference type="GO" id="GO:0051301">
    <property type="term" value="P:cell division"/>
    <property type="evidence" value="ECO:0007669"/>
    <property type="project" value="InterPro"/>
</dbReference>
<dbReference type="InterPro" id="IPR039076">
    <property type="entry name" value="DivIC"/>
</dbReference>
<name>S0KHF9_9ENTE</name>
<keyword evidence="2" id="KW-1133">Transmembrane helix</keyword>
<feature type="coiled-coil region" evidence="1">
    <location>
        <begin position="70"/>
        <end position="97"/>
    </location>
</feature>
<comment type="caution">
    <text evidence="3">The sequence shown here is derived from an EMBL/GenBank/DDBJ whole genome shotgun (WGS) entry which is preliminary data.</text>
</comment>
<dbReference type="STRING" id="1121865.OMW_01863"/>